<dbReference type="InterPro" id="IPR013149">
    <property type="entry name" value="ADH-like_C"/>
</dbReference>
<dbReference type="AlphaFoldDB" id="A0A940DFR0"/>
<feature type="domain" description="Alcohol dehydrogenase-like C-terminal" evidence="7">
    <location>
        <begin position="160"/>
        <end position="288"/>
    </location>
</feature>
<dbReference type="Gene3D" id="3.40.50.720">
    <property type="entry name" value="NAD(P)-binding Rossmann-like Domain"/>
    <property type="match status" value="1"/>
</dbReference>
<name>A0A940DFR0_9FIRM</name>
<gene>
    <name evidence="8" type="ORF">IAB16_01130</name>
</gene>
<feature type="transmembrane region" description="Helical" evidence="6">
    <location>
        <begin position="151"/>
        <end position="171"/>
    </location>
</feature>
<keyword evidence="3" id="KW-0479">Metal-binding</keyword>
<keyword evidence="6" id="KW-0812">Transmembrane</keyword>
<reference evidence="8" key="2">
    <citation type="journal article" date="2021" name="PeerJ">
        <title>Extensive microbial diversity within the chicken gut microbiome revealed by metagenomics and culture.</title>
        <authorList>
            <person name="Gilroy R."/>
            <person name="Ravi A."/>
            <person name="Getino M."/>
            <person name="Pursley I."/>
            <person name="Horton D.L."/>
            <person name="Alikhan N.F."/>
            <person name="Baker D."/>
            <person name="Gharbi K."/>
            <person name="Hall N."/>
            <person name="Watson M."/>
            <person name="Adriaenssens E.M."/>
            <person name="Foster-Nyarko E."/>
            <person name="Jarju S."/>
            <person name="Secka A."/>
            <person name="Antonio M."/>
            <person name="Oren A."/>
            <person name="Chaudhuri R.R."/>
            <person name="La Ragione R."/>
            <person name="Hildebrand F."/>
            <person name="Pallen M.J."/>
        </authorList>
    </citation>
    <scope>NUCLEOTIDE SEQUENCE</scope>
    <source>
        <strain evidence="8">517</strain>
    </source>
</reference>
<dbReference type="SUPFAM" id="SSF51735">
    <property type="entry name" value="NAD(P)-binding Rossmann-fold domains"/>
    <property type="match status" value="1"/>
</dbReference>
<evidence type="ECO:0000256" key="5">
    <source>
        <dbReference type="ARBA" id="ARBA00023002"/>
    </source>
</evidence>
<dbReference type="GO" id="GO:0016491">
    <property type="term" value="F:oxidoreductase activity"/>
    <property type="evidence" value="ECO:0007669"/>
    <property type="project" value="UniProtKB-KW"/>
</dbReference>
<organism evidence="8 9">
    <name type="scientific">Candidatus Stercoripulliclostridium pullicola</name>
    <dbReference type="NCBI Taxonomy" id="2840953"/>
    <lineage>
        <taxon>Bacteria</taxon>
        <taxon>Bacillati</taxon>
        <taxon>Bacillota</taxon>
        <taxon>Clostridia</taxon>
        <taxon>Eubacteriales</taxon>
        <taxon>Candidatus Stercoripulliclostridium</taxon>
    </lineage>
</organism>
<accession>A0A940DFR0</accession>
<dbReference type="PANTHER" id="PTHR43350">
    <property type="entry name" value="NAD-DEPENDENT ALCOHOL DEHYDROGENASE"/>
    <property type="match status" value="1"/>
</dbReference>
<dbReference type="Pfam" id="PF00107">
    <property type="entry name" value="ADH_zinc_N"/>
    <property type="match status" value="1"/>
</dbReference>
<evidence type="ECO:0000313" key="9">
    <source>
        <dbReference type="Proteomes" id="UP000727857"/>
    </source>
</evidence>
<dbReference type="SUPFAM" id="SSF50129">
    <property type="entry name" value="GroES-like"/>
    <property type="match status" value="1"/>
</dbReference>
<keyword evidence="6" id="KW-1133">Transmembrane helix</keyword>
<dbReference type="EMBL" id="JADINF010000028">
    <property type="protein sequence ID" value="MBO8423614.1"/>
    <property type="molecule type" value="Genomic_DNA"/>
</dbReference>
<dbReference type="Proteomes" id="UP000727857">
    <property type="component" value="Unassembled WGS sequence"/>
</dbReference>
<evidence type="ECO:0000256" key="2">
    <source>
        <dbReference type="ARBA" id="ARBA00008072"/>
    </source>
</evidence>
<sequence>MKSYYATGDRMFKTVESESTAGELVRLKLSLIYPTLADVAVFEGKLGIDYPRIPCRLATAVLSEDREELGLKLGSRVLLNPYVDPSSEDDVGDGRIYGVDEDGFLRDFIAVNADSIVPFPENVKEEEALFADIVAVALRVLGTSRLQKGDYVAIVGGSLLGVVVAQLALYYQAIPVLISSDERYLKLAEGCGVYYTVDELRDNVTQKLMSITGGRMADHTVLHAVPNIAPNFIHMLTASGGDCVIAGLNGSYLPKLEADISAIAAKNLTVKGVTNGKSEFNAAINLLAQKILKFDGFIDKTVPLADVQKLFEELGSDTQRYVAAVVKV</sequence>
<reference evidence="8" key="1">
    <citation type="submission" date="2020-10" db="EMBL/GenBank/DDBJ databases">
        <authorList>
            <person name="Gilroy R."/>
        </authorList>
    </citation>
    <scope>NUCLEOTIDE SEQUENCE</scope>
    <source>
        <strain evidence="8">517</strain>
    </source>
</reference>
<keyword evidence="6" id="KW-0472">Membrane</keyword>
<evidence type="ECO:0000256" key="1">
    <source>
        <dbReference type="ARBA" id="ARBA00001947"/>
    </source>
</evidence>
<evidence type="ECO:0000313" key="8">
    <source>
        <dbReference type="EMBL" id="MBO8423614.1"/>
    </source>
</evidence>
<keyword evidence="4" id="KW-0862">Zinc</keyword>
<dbReference type="GO" id="GO:0046872">
    <property type="term" value="F:metal ion binding"/>
    <property type="evidence" value="ECO:0007669"/>
    <property type="project" value="UniProtKB-KW"/>
</dbReference>
<keyword evidence="5" id="KW-0560">Oxidoreductase</keyword>
<dbReference type="InterPro" id="IPR036291">
    <property type="entry name" value="NAD(P)-bd_dom_sf"/>
</dbReference>
<evidence type="ECO:0000259" key="7">
    <source>
        <dbReference type="Pfam" id="PF00107"/>
    </source>
</evidence>
<proteinExistence type="inferred from homology"/>
<evidence type="ECO:0000256" key="3">
    <source>
        <dbReference type="ARBA" id="ARBA00022723"/>
    </source>
</evidence>
<dbReference type="PANTHER" id="PTHR43350:SF19">
    <property type="entry name" value="D-GULOSIDE 3-DEHYDROGENASE"/>
    <property type="match status" value="1"/>
</dbReference>
<evidence type="ECO:0000256" key="4">
    <source>
        <dbReference type="ARBA" id="ARBA00022833"/>
    </source>
</evidence>
<protein>
    <submittedName>
        <fullName evidence="8">Zinc-binding dehydrogenase</fullName>
    </submittedName>
</protein>
<comment type="cofactor">
    <cofactor evidence="1">
        <name>Zn(2+)</name>
        <dbReference type="ChEBI" id="CHEBI:29105"/>
    </cofactor>
</comment>
<dbReference type="InterPro" id="IPR011032">
    <property type="entry name" value="GroES-like_sf"/>
</dbReference>
<dbReference type="Gene3D" id="3.90.180.10">
    <property type="entry name" value="Medium-chain alcohol dehydrogenases, catalytic domain"/>
    <property type="match status" value="1"/>
</dbReference>
<comment type="caution">
    <text evidence="8">The sequence shown here is derived from an EMBL/GenBank/DDBJ whole genome shotgun (WGS) entry which is preliminary data.</text>
</comment>
<evidence type="ECO:0000256" key="6">
    <source>
        <dbReference type="SAM" id="Phobius"/>
    </source>
</evidence>
<comment type="similarity">
    <text evidence="2">Belongs to the zinc-containing alcohol dehydrogenase family.</text>
</comment>